<dbReference type="GO" id="GO:0008880">
    <property type="term" value="F:glucuronate isomerase activity"/>
    <property type="evidence" value="ECO:0007669"/>
    <property type="project" value="InterPro"/>
</dbReference>
<organism evidence="2 3">
    <name type="scientific">Actinocrinis puniceicyclus</name>
    <dbReference type="NCBI Taxonomy" id="977794"/>
    <lineage>
        <taxon>Bacteria</taxon>
        <taxon>Bacillati</taxon>
        <taxon>Actinomycetota</taxon>
        <taxon>Actinomycetes</taxon>
        <taxon>Catenulisporales</taxon>
        <taxon>Actinospicaceae</taxon>
        <taxon>Actinocrinis</taxon>
    </lineage>
</organism>
<dbReference type="EC" id="5.3.1.30" evidence="2"/>
<dbReference type="GO" id="GO:0102482">
    <property type="term" value="F:5-deoxy-D-glucuronate isomerase activity"/>
    <property type="evidence" value="ECO:0007669"/>
    <property type="project" value="UniProtKB-EC"/>
</dbReference>
<dbReference type="Proteomes" id="UP000677913">
    <property type="component" value="Unassembled WGS sequence"/>
</dbReference>
<proteinExistence type="predicted"/>
<evidence type="ECO:0000313" key="3">
    <source>
        <dbReference type="Proteomes" id="UP000677913"/>
    </source>
</evidence>
<dbReference type="InterPro" id="IPR024203">
    <property type="entry name" value="Deoxy-glucuronate_isom_IolB"/>
</dbReference>
<dbReference type="PANTHER" id="PTHR39193">
    <property type="entry name" value="5-DEOXY-GLUCURONATE ISOMERASE"/>
    <property type="match status" value="1"/>
</dbReference>
<dbReference type="InterPro" id="IPR021120">
    <property type="entry name" value="KduI/IolB_isomerase"/>
</dbReference>
<name>A0A8J8BAU3_9ACTN</name>
<dbReference type="Gene3D" id="2.60.120.10">
    <property type="entry name" value="Jelly Rolls"/>
    <property type="match status" value="2"/>
</dbReference>
<dbReference type="GO" id="GO:0019310">
    <property type="term" value="P:inositol catabolic process"/>
    <property type="evidence" value="ECO:0007669"/>
    <property type="project" value="InterPro"/>
</dbReference>
<dbReference type="EMBL" id="JAGSXH010000010">
    <property type="protein sequence ID" value="MBS2962408.1"/>
    <property type="molecule type" value="Genomic_DNA"/>
</dbReference>
<protein>
    <submittedName>
        <fullName evidence="2">5-deoxy-glucuronate isomerase</fullName>
        <ecNumber evidence="2">5.3.1.30</ecNumber>
    </submittedName>
</protein>
<dbReference type="NCBIfam" id="TIGR04378">
    <property type="entry name" value="myo_inos_iolB"/>
    <property type="match status" value="1"/>
</dbReference>
<dbReference type="InterPro" id="IPR014710">
    <property type="entry name" value="RmlC-like_jellyroll"/>
</dbReference>
<dbReference type="RefSeq" id="WP_211465033.1">
    <property type="nucleotide sequence ID" value="NZ_JAGSXH010000010.1"/>
</dbReference>
<comment type="caution">
    <text evidence="2">The sequence shown here is derived from an EMBL/GenBank/DDBJ whole genome shotgun (WGS) entry which is preliminary data.</text>
</comment>
<dbReference type="PIRSF" id="PIRSF036628">
    <property type="entry name" value="IolB"/>
    <property type="match status" value="1"/>
</dbReference>
<dbReference type="AlphaFoldDB" id="A0A8J8BAU3"/>
<gene>
    <name evidence="2" type="primary">iolB</name>
    <name evidence="2" type="ORF">KGA66_05080</name>
</gene>
<accession>A0A8J8BAU3</accession>
<dbReference type="PANTHER" id="PTHR39193:SF1">
    <property type="entry name" value="5-DEOXY-GLUCURONATE ISOMERASE"/>
    <property type="match status" value="1"/>
</dbReference>
<dbReference type="Pfam" id="PF04962">
    <property type="entry name" value="KduI"/>
    <property type="match status" value="1"/>
</dbReference>
<dbReference type="SUPFAM" id="SSF51182">
    <property type="entry name" value="RmlC-like cupins"/>
    <property type="match status" value="1"/>
</dbReference>
<keyword evidence="1 2" id="KW-0413">Isomerase</keyword>
<sequence length="274" mass="30013">MDYRYHCDIPAQDGLNALPFNPCRLLDLKFLRLDAGRAWSGESGDREILAVVLGGTATFTVGGHTFPDVGARADVFSGKPHSVYIPAGSAVTVQAAGPVEIALPSAPSDLVAEPYVIEPARVAEGRWGAANFGRTYHQILTEISQPDLPTRRLIVGETYTPSGNWSTYPPHRHAFDDLPAEARHEEMYYFRTKPAGGFGISRVYTDDGYEENYTARDHAVQMMPSGYHTVVSAPGYTTYYLWFLAGTQRTQGATEDADLAWVGRTIPTLRALGL</sequence>
<evidence type="ECO:0000313" key="2">
    <source>
        <dbReference type="EMBL" id="MBS2962408.1"/>
    </source>
</evidence>
<dbReference type="InterPro" id="IPR011051">
    <property type="entry name" value="RmlC_Cupin_sf"/>
</dbReference>
<reference evidence="2" key="1">
    <citation type="submission" date="2021-04" db="EMBL/GenBank/DDBJ databases">
        <title>Genome based classification of Actinospica acidithermotolerans sp. nov., an actinobacterium isolated from an Indonesian hot spring.</title>
        <authorList>
            <person name="Kusuma A.B."/>
            <person name="Putra K.E."/>
            <person name="Nafisah S."/>
            <person name="Loh J."/>
            <person name="Nouioui I."/>
            <person name="Goodfellow M."/>
        </authorList>
    </citation>
    <scope>NUCLEOTIDE SEQUENCE</scope>
    <source>
        <strain evidence="2">DSM 45618</strain>
    </source>
</reference>
<evidence type="ECO:0000256" key="1">
    <source>
        <dbReference type="ARBA" id="ARBA00023235"/>
    </source>
</evidence>
<keyword evidence="3" id="KW-1185">Reference proteome</keyword>